<feature type="non-terminal residue" evidence="2">
    <location>
        <position position="1"/>
    </location>
</feature>
<feature type="non-terminal residue" evidence="2">
    <location>
        <position position="72"/>
    </location>
</feature>
<sequence>LAVSTRLRLVVSFIEVSCCLLVVSCKSTRSRSARLLVVSCKSTRLRLVVSLKIEVSCKSTRLRLAVSLLAVS</sequence>
<feature type="chain" id="PRO_5042146589" evidence="1">
    <location>
        <begin position="26"/>
        <end position="72"/>
    </location>
</feature>
<evidence type="ECO:0000313" key="3">
    <source>
        <dbReference type="Proteomes" id="UP001233999"/>
    </source>
</evidence>
<protein>
    <submittedName>
        <fullName evidence="2">Uncharacterized protein</fullName>
    </submittedName>
</protein>
<dbReference type="AlphaFoldDB" id="A0AAD8EPS6"/>
<keyword evidence="1" id="KW-0732">Signal</keyword>
<reference evidence="2" key="2">
    <citation type="submission" date="2023-05" db="EMBL/GenBank/DDBJ databases">
        <authorList>
            <person name="Fouks B."/>
        </authorList>
    </citation>
    <scope>NUCLEOTIDE SEQUENCE</scope>
    <source>
        <strain evidence="2">Stay&amp;Tobe</strain>
        <tissue evidence="2">Testes</tissue>
    </source>
</reference>
<dbReference type="EMBL" id="JASPKZ010001197">
    <property type="protein sequence ID" value="KAJ9598675.1"/>
    <property type="molecule type" value="Genomic_DNA"/>
</dbReference>
<reference evidence="2" key="1">
    <citation type="journal article" date="2023" name="IScience">
        <title>Live-bearing cockroach genome reveals convergent evolutionary mechanisms linked to viviparity in insects and beyond.</title>
        <authorList>
            <person name="Fouks B."/>
            <person name="Harrison M.C."/>
            <person name="Mikhailova A.A."/>
            <person name="Marchal E."/>
            <person name="English S."/>
            <person name="Carruthers M."/>
            <person name="Jennings E.C."/>
            <person name="Chiamaka E.L."/>
            <person name="Frigard R.A."/>
            <person name="Pippel M."/>
            <person name="Attardo G.M."/>
            <person name="Benoit J.B."/>
            <person name="Bornberg-Bauer E."/>
            <person name="Tobe S.S."/>
        </authorList>
    </citation>
    <scope>NUCLEOTIDE SEQUENCE</scope>
    <source>
        <strain evidence="2">Stay&amp;Tobe</strain>
    </source>
</reference>
<proteinExistence type="predicted"/>
<gene>
    <name evidence="2" type="ORF">L9F63_010624</name>
</gene>
<keyword evidence="3" id="KW-1185">Reference proteome</keyword>
<evidence type="ECO:0000313" key="2">
    <source>
        <dbReference type="EMBL" id="KAJ9598675.1"/>
    </source>
</evidence>
<comment type="caution">
    <text evidence="2">The sequence shown here is derived from an EMBL/GenBank/DDBJ whole genome shotgun (WGS) entry which is preliminary data.</text>
</comment>
<dbReference type="Proteomes" id="UP001233999">
    <property type="component" value="Unassembled WGS sequence"/>
</dbReference>
<name>A0AAD8EPS6_DIPPU</name>
<feature type="signal peptide" evidence="1">
    <location>
        <begin position="1"/>
        <end position="25"/>
    </location>
</feature>
<organism evidence="2 3">
    <name type="scientific">Diploptera punctata</name>
    <name type="common">Pacific beetle cockroach</name>
    <dbReference type="NCBI Taxonomy" id="6984"/>
    <lineage>
        <taxon>Eukaryota</taxon>
        <taxon>Metazoa</taxon>
        <taxon>Ecdysozoa</taxon>
        <taxon>Arthropoda</taxon>
        <taxon>Hexapoda</taxon>
        <taxon>Insecta</taxon>
        <taxon>Pterygota</taxon>
        <taxon>Neoptera</taxon>
        <taxon>Polyneoptera</taxon>
        <taxon>Dictyoptera</taxon>
        <taxon>Blattodea</taxon>
        <taxon>Blaberoidea</taxon>
        <taxon>Blaberidae</taxon>
        <taxon>Diplopterinae</taxon>
        <taxon>Diploptera</taxon>
    </lineage>
</organism>
<accession>A0AAD8EPS6</accession>
<evidence type="ECO:0000256" key="1">
    <source>
        <dbReference type="SAM" id="SignalP"/>
    </source>
</evidence>